<dbReference type="Pfam" id="PF04043">
    <property type="entry name" value="PMEI"/>
    <property type="match status" value="1"/>
</dbReference>
<dbReference type="PANTHER" id="PTHR31080:SF296">
    <property type="entry name" value="OS05G0360900 PROTEIN"/>
    <property type="match status" value="1"/>
</dbReference>
<dbReference type="AlphaFoldDB" id="A0AAW2MS11"/>
<dbReference type="NCBIfam" id="TIGR01614">
    <property type="entry name" value="PME_inhib"/>
    <property type="match status" value="1"/>
</dbReference>
<evidence type="ECO:0000313" key="4">
    <source>
        <dbReference type="EMBL" id="KAL0333643.1"/>
    </source>
</evidence>
<protein>
    <submittedName>
        <fullName evidence="4">Pectinesterase/pectinesterase inhibitor 3</fullName>
    </submittedName>
</protein>
<feature type="domain" description="Pectinesterase inhibitor" evidence="3">
    <location>
        <begin position="80"/>
        <end position="193"/>
    </location>
</feature>
<evidence type="ECO:0000256" key="2">
    <source>
        <dbReference type="SAM" id="Phobius"/>
    </source>
</evidence>
<keyword evidence="2" id="KW-1133">Transmembrane helix</keyword>
<dbReference type="InterPro" id="IPR006501">
    <property type="entry name" value="Pectinesterase_inhib_dom"/>
</dbReference>
<dbReference type="InterPro" id="IPR035513">
    <property type="entry name" value="Invertase/methylesterase_inhib"/>
</dbReference>
<name>A0AAW2MS11_9LAMI</name>
<dbReference type="EMBL" id="JACGWK010000009">
    <property type="protein sequence ID" value="KAL0333643.1"/>
    <property type="molecule type" value="Genomic_DNA"/>
</dbReference>
<keyword evidence="2" id="KW-0472">Membrane</keyword>
<organism evidence="4">
    <name type="scientific">Sesamum angustifolium</name>
    <dbReference type="NCBI Taxonomy" id="2727405"/>
    <lineage>
        <taxon>Eukaryota</taxon>
        <taxon>Viridiplantae</taxon>
        <taxon>Streptophyta</taxon>
        <taxon>Embryophyta</taxon>
        <taxon>Tracheophyta</taxon>
        <taxon>Spermatophyta</taxon>
        <taxon>Magnoliopsida</taxon>
        <taxon>eudicotyledons</taxon>
        <taxon>Gunneridae</taxon>
        <taxon>Pentapetalae</taxon>
        <taxon>asterids</taxon>
        <taxon>lamiids</taxon>
        <taxon>Lamiales</taxon>
        <taxon>Pedaliaceae</taxon>
        <taxon>Sesamum</taxon>
    </lineage>
</organism>
<keyword evidence="1" id="KW-0732">Signal</keyword>
<reference evidence="4" key="2">
    <citation type="journal article" date="2024" name="Plant">
        <title>Genomic evolution and insights into agronomic trait innovations of Sesamum species.</title>
        <authorList>
            <person name="Miao H."/>
            <person name="Wang L."/>
            <person name="Qu L."/>
            <person name="Liu H."/>
            <person name="Sun Y."/>
            <person name="Le M."/>
            <person name="Wang Q."/>
            <person name="Wei S."/>
            <person name="Zheng Y."/>
            <person name="Lin W."/>
            <person name="Duan Y."/>
            <person name="Cao H."/>
            <person name="Xiong S."/>
            <person name="Wang X."/>
            <person name="Wei L."/>
            <person name="Li C."/>
            <person name="Ma Q."/>
            <person name="Ju M."/>
            <person name="Zhao R."/>
            <person name="Li G."/>
            <person name="Mu C."/>
            <person name="Tian Q."/>
            <person name="Mei H."/>
            <person name="Zhang T."/>
            <person name="Gao T."/>
            <person name="Zhang H."/>
        </authorList>
    </citation>
    <scope>NUCLEOTIDE SEQUENCE</scope>
    <source>
        <strain evidence="4">G01</strain>
    </source>
</reference>
<dbReference type="GO" id="GO:0004857">
    <property type="term" value="F:enzyme inhibitor activity"/>
    <property type="evidence" value="ECO:0007669"/>
    <property type="project" value="InterPro"/>
</dbReference>
<proteinExistence type="predicted"/>
<dbReference type="InterPro" id="IPR051955">
    <property type="entry name" value="PME_Inhibitor"/>
</dbReference>
<feature type="transmembrane region" description="Helical" evidence="2">
    <location>
        <begin position="50"/>
        <end position="70"/>
    </location>
</feature>
<gene>
    <name evidence="4" type="ORF">Sangu_1520500</name>
</gene>
<comment type="caution">
    <text evidence="4">The sequence shown here is derived from an EMBL/GenBank/DDBJ whole genome shotgun (WGS) entry which is preliminary data.</text>
</comment>
<dbReference type="Gene3D" id="1.20.140.40">
    <property type="entry name" value="Invertase/pectin methylesterase inhibitor family protein"/>
    <property type="match status" value="1"/>
</dbReference>
<accession>A0AAW2MS11</accession>
<dbReference type="CDD" id="cd15798">
    <property type="entry name" value="PMEI-like_3"/>
    <property type="match status" value="1"/>
</dbReference>
<reference evidence="4" key="1">
    <citation type="submission" date="2020-06" db="EMBL/GenBank/DDBJ databases">
        <authorList>
            <person name="Li T."/>
            <person name="Hu X."/>
            <person name="Zhang T."/>
            <person name="Song X."/>
            <person name="Zhang H."/>
            <person name="Dai N."/>
            <person name="Sheng W."/>
            <person name="Hou X."/>
            <person name="Wei L."/>
        </authorList>
    </citation>
    <scope>NUCLEOTIDE SEQUENCE</scope>
    <source>
        <strain evidence="4">G01</strain>
        <tissue evidence="4">Leaf</tissue>
    </source>
</reference>
<dbReference type="PANTHER" id="PTHR31080">
    <property type="entry name" value="PECTINESTERASE INHIBITOR-LIKE"/>
    <property type="match status" value="1"/>
</dbReference>
<keyword evidence="2" id="KW-0812">Transmembrane</keyword>
<dbReference type="SMART" id="SM00856">
    <property type="entry name" value="PMEI"/>
    <property type="match status" value="1"/>
</dbReference>
<sequence length="193" mass="21434">MIIQFCKKSYYTGFRLTTDKAQSTTPLHCSILAEAMENVQPQKYKTKPKIFLLTAIASLLVVAVISIAVVQSHKNHPNHGGDAVVKSTCAATLYPKLCVSTINAAATAASASIKSSKDVLITALNYTIYTVERNYFTVKKLGRTRKSLTTREKGALHDCLEMIDDTLDELRRSAAELKDFGFKNYSWPIIKRI</sequence>
<evidence type="ECO:0000259" key="3">
    <source>
        <dbReference type="SMART" id="SM00856"/>
    </source>
</evidence>
<dbReference type="SUPFAM" id="SSF101148">
    <property type="entry name" value="Plant invertase/pectin methylesterase inhibitor"/>
    <property type="match status" value="1"/>
</dbReference>
<evidence type="ECO:0000256" key="1">
    <source>
        <dbReference type="ARBA" id="ARBA00022729"/>
    </source>
</evidence>